<dbReference type="SMART" id="SM01381">
    <property type="entry name" value="7TM_GPCR_Srsx"/>
    <property type="match status" value="1"/>
</dbReference>
<dbReference type="Proteomes" id="UP001209878">
    <property type="component" value="Unassembled WGS sequence"/>
</dbReference>
<keyword evidence="6 12" id="KW-0472">Membrane</keyword>
<proteinExistence type="inferred from homology"/>
<comment type="similarity">
    <text evidence="11">Belongs to the G-protein coupled receptor 1 family.</text>
</comment>
<keyword evidence="15" id="KW-1185">Reference proteome</keyword>
<protein>
    <recommendedName>
        <fullName evidence="13">G-protein coupled receptors family 1 profile domain-containing protein</fullName>
    </recommendedName>
</protein>
<evidence type="ECO:0000313" key="15">
    <source>
        <dbReference type="Proteomes" id="UP001209878"/>
    </source>
</evidence>
<dbReference type="PANTHER" id="PTHR45695">
    <property type="entry name" value="LEUCOKININ RECEPTOR-RELATED"/>
    <property type="match status" value="1"/>
</dbReference>
<comment type="subcellular location">
    <subcellularLocation>
        <location evidence="1">Cell membrane</location>
        <topology evidence="1">Multi-pass membrane protein</topology>
    </subcellularLocation>
</comment>
<evidence type="ECO:0000313" key="14">
    <source>
        <dbReference type="EMBL" id="KAK2185558.1"/>
    </source>
</evidence>
<dbReference type="SUPFAM" id="SSF81321">
    <property type="entry name" value="Family A G protein-coupled receptor-like"/>
    <property type="match status" value="1"/>
</dbReference>
<keyword evidence="10 11" id="KW-0807">Transducer</keyword>
<dbReference type="EMBL" id="JAODUO010000230">
    <property type="protein sequence ID" value="KAK2185558.1"/>
    <property type="molecule type" value="Genomic_DNA"/>
</dbReference>
<feature type="transmembrane region" description="Helical" evidence="12">
    <location>
        <begin position="280"/>
        <end position="302"/>
    </location>
</feature>
<feature type="transmembrane region" description="Helical" evidence="12">
    <location>
        <begin position="191"/>
        <end position="213"/>
    </location>
</feature>
<dbReference type="GO" id="GO:0004930">
    <property type="term" value="F:G protein-coupled receptor activity"/>
    <property type="evidence" value="ECO:0007669"/>
    <property type="project" value="UniProtKB-KW"/>
</dbReference>
<keyword evidence="8 11" id="KW-0675">Receptor</keyword>
<comment type="caution">
    <text evidence="14">The sequence shown here is derived from an EMBL/GenBank/DDBJ whole genome shotgun (WGS) entry which is preliminary data.</text>
</comment>
<dbReference type="PROSITE" id="PS00237">
    <property type="entry name" value="G_PROTEIN_RECEP_F1_1"/>
    <property type="match status" value="1"/>
</dbReference>
<keyword evidence="5 11" id="KW-0297">G-protein coupled receptor</keyword>
<dbReference type="PANTHER" id="PTHR45695:SF23">
    <property type="entry name" value="GALANIN-LIKE G-PROTEIN COUPLED RECEPTOR NPR-9"/>
    <property type="match status" value="1"/>
</dbReference>
<dbReference type="PRINTS" id="PR00237">
    <property type="entry name" value="GPCRRHODOPSN"/>
</dbReference>
<dbReference type="Pfam" id="PF00001">
    <property type="entry name" value="7tm_1"/>
    <property type="match status" value="1"/>
</dbReference>
<evidence type="ECO:0000256" key="4">
    <source>
        <dbReference type="ARBA" id="ARBA00022989"/>
    </source>
</evidence>
<feature type="transmembrane region" description="Helical" evidence="12">
    <location>
        <begin position="80"/>
        <end position="105"/>
    </location>
</feature>
<keyword evidence="2" id="KW-1003">Cell membrane</keyword>
<accession>A0AAD9NZV5</accession>
<feature type="domain" description="G-protein coupled receptors family 1 profile" evidence="13">
    <location>
        <begin position="59"/>
        <end position="299"/>
    </location>
</feature>
<dbReference type="PROSITE" id="PS50262">
    <property type="entry name" value="G_PROTEIN_RECEP_F1_2"/>
    <property type="match status" value="1"/>
</dbReference>
<evidence type="ECO:0000256" key="8">
    <source>
        <dbReference type="ARBA" id="ARBA00023170"/>
    </source>
</evidence>
<gene>
    <name evidence="14" type="ORF">NP493_228g03006</name>
</gene>
<dbReference type="PRINTS" id="PR00663">
    <property type="entry name" value="GALANINR"/>
</dbReference>
<dbReference type="Gene3D" id="1.20.1070.10">
    <property type="entry name" value="Rhodopsin 7-helix transmembrane proteins"/>
    <property type="match status" value="1"/>
</dbReference>
<keyword evidence="9" id="KW-0325">Glycoprotein</keyword>
<feature type="transmembrane region" description="Helical" evidence="12">
    <location>
        <begin position="39"/>
        <end position="68"/>
    </location>
</feature>
<evidence type="ECO:0000256" key="11">
    <source>
        <dbReference type="RuleBase" id="RU000688"/>
    </source>
</evidence>
<feature type="transmembrane region" description="Helical" evidence="12">
    <location>
        <begin position="241"/>
        <end position="268"/>
    </location>
</feature>
<feature type="transmembrane region" description="Helical" evidence="12">
    <location>
        <begin position="159"/>
        <end position="179"/>
    </location>
</feature>
<dbReference type="InterPro" id="IPR000276">
    <property type="entry name" value="GPCR_Rhodpsn"/>
</dbReference>
<evidence type="ECO:0000256" key="7">
    <source>
        <dbReference type="ARBA" id="ARBA00023157"/>
    </source>
</evidence>
<evidence type="ECO:0000256" key="10">
    <source>
        <dbReference type="ARBA" id="ARBA00023224"/>
    </source>
</evidence>
<dbReference type="InterPro" id="IPR000405">
    <property type="entry name" value="Galanin_rcpt"/>
</dbReference>
<keyword evidence="4 12" id="KW-1133">Transmembrane helix</keyword>
<evidence type="ECO:0000256" key="9">
    <source>
        <dbReference type="ARBA" id="ARBA00023180"/>
    </source>
</evidence>
<keyword evidence="7" id="KW-1015">Disulfide bond</keyword>
<reference evidence="14" key="1">
    <citation type="journal article" date="2023" name="Mol. Biol. Evol.">
        <title>Third-Generation Sequencing Reveals the Adaptive Role of the Epigenome in Three Deep-Sea Polychaetes.</title>
        <authorList>
            <person name="Perez M."/>
            <person name="Aroh O."/>
            <person name="Sun Y."/>
            <person name="Lan Y."/>
            <person name="Juniper S.K."/>
            <person name="Young C.R."/>
            <person name="Angers B."/>
            <person name="Qian P.Y."/>
        </authorList>
    </citation>
    <scope>NUCLEOTIDE SEQUENCE</scope>
    <source>
        <strain evidence="14">R07B-5</strain>
    </source>
</reference>
<dbReference type="GO" id="GO:0005886">
    <property type="term" value="C:plasma membrane"/>
    <property type="evidence" value="ECO:0007669"/>
    <property type="project" value="UniProtKB-SubCell"/>
</dbReference>
<name>A0AAD9NZV5_RIDPI</name>
<evidence type="ECO:0000259" key="13">
    <source>
        <dbReference type="PROSITE" id="PS50262"/>
    </source>
</evidence>
<evidence type="ECO:0000256" key="6">
    <source>
        <dbReference type="ARBA" id="ARBA00023136"/>
    </source>
</evidence>
<keyword evidence="3 11" id="KW-0812">Transmembrane</keyword>
<dbReference type="InterPro" id="IPR017452">
    <property type="entry name" value="GPCR_Rhodpsn_7TM"/>
</dbReference>
<evidence type="ECO:0000256" key="5">
    <source>
        <dbReference type="ARBA" id="ARBA00023040"/>
    </source>
</evidence>
<evidence type="ECO:0000256" key="3">
    <source>
        <dbReference type="ARBA" id="ARBA00022692"/>
    </source>
</evidence>
<organism evidence="14 15">
    <name type="scientific">Ridgeia piscesae</name>
    <name type="common">Tubeworm</name>
    <dbReference type="NCBI Taxonomy" id="27915"/>
    <lineage>
        <taxon>Eukaryota</taxon>
        <taxon>Metazoa</taxon>
        <taxon>Spiralia</taxon>
        <taxon>Lophotrochozoa</taxon>
        <taxon>Annelida</taxon>
        <taxon>Polychaeta</taxon>
        <taxon>Sedentaria</taxon>
        <taxon>Canalipalpata</taxon>
        <taxon>Sabellida</taxon>
        <taxon>Siboglinidae</taxon>
        <taxon>Ridgeia</taxon>
    </lineage>
</organism>
<evidence type="ECO:0000256" key="2">
    <source>
        <dbReference type="ARBA" id="ARBA00022475"/>
    </source>
</evidence>
<evidence type="ECO:0000256" key="1">
    <source>
        <dbReference type="ARBA" id="ARBA00004651"/>
    </source>
</evidence>
<evidence type="ECO:0000256" key="12">
    <source>
        <dbReference type="SAM" id="Phobius"/>
    </source>
</evidence>
<dbReference type="AlphaFoldDB" id="A0AAD9NZV5"/>
<feature type="transmembrane region" description="Helical" evidence="12">
    <location>
        <begin position="117"/>
        <end position="138"/>
    </location>
</feature>
<sequence>MNASAVTLDASVALAESCNETNCSVADSEFIARMRHFEAVVGVVVPVTFGLIAVLGFFGNLFVIIVVLSNRLMRNTTNILIINLAVADLLFIVMCVPFTAVSYAITVWPFGSVFCKVYQYALNVSAYASVYTLVLMSVDRYLAVVHAISSMAYRNERNAYVVIGILWATIMAMNVPVLYDHEHVSYTSRVASSYGCFFAFGYVLPLTTVCVLYGRLLRRLLYRATPGLSRSAESMRNKRRVTYMVVVVVVMFALCWLPVHVMFLIQYFGPPSQSMTFVSVRIASTCFAYMNSCINPLLYAFLSENFRKSFRRLLCSRYATFEPVKLELNRTATRVPEIGSPSTTERSNGKA</sequence>